<comment type="function">
    <text evidence="16">Catalyzes the phosphorylation of pantothenate (Pan), the first step in CoA biosynthesis.</text>
</comment>
<evidence type="ECO:0000256" key="6">
    <source>
        <dbReference type="ARBA" id="ARBA00012102"/>
    </source>
</evidence>
<dbReference type="GO" id="GO:0015937">
    <property type="term" value="P:coenzyme A biosynthetic process"/>
    <property type="evidence" value="ECO:0007669"/>
    <property type="project" value="UniProtKB-UniRule"/>
</dbReference>
<dbReference type="NCBIfam" id="TIGR00671">
    <property type="entry name" value="baf"/>
    <property type="match status" value="1"/>
</dbReference>
<keyword evidence="12 16" id="KW-0630">Potassium</keyword>
<comment type="catalytic activity">
    <reaction evidence="1 16">
        <text>(R)-pantothenate + ATP = (R)-4'-phosphopantothenate + ADP + H(+)</text>
        <dbReference type="Rhea" id="RHEA:16373"/>
        <dbReference type="ChEBI" id="CHEBI:10986"/>
        <dbReference type="ChEBI" id="CHEBI:15378"/>
        <dbReference type="ChEBI" id="CHEBI:29032"/>
        <dbReference type="ChEBI" id="CHEBI:30616"/>
        <dbReference type="ChEBI" id="CHEBI:456216"/>
        <dbReference type="EC" id="2.7.1.33"/>
    </reaction>
</comment>
<dbReference type="Pfam" id="PF03309">
    <property type="entry name" value="Pan_kinase"/>
    <property type="match status" value="1"/>
</dbReference>
<evidence type="ECO:0000256" key="15">
    <source>
        <dbReference type="ARBA" id="ARBA00040883"/>
    </source>
</evidence>
<comment type="subcellular location">
    <subcellularLocation>
        <location evidence="3 16">Cytoplasm</location>
    </subcellularLocation>
</comment>
<evidence type="ECO:0000256" key="7">
    <source>
        <dbReference type="ARBA" id="ARBA00022490"/>
    </source>
</evidence>
<organism evidence="17 18">
    <name type="scientific">Natribacillus halophilus</name>
    <dbReference type="NCBI Taxonomy" id="549003"/>
    <lineage>
        <taxon>Bacteria</taxon>
        <taxon>Bacillati</taxon>
        <taxon>Bacillota</taxon>
        <taxon>Bacilli</taxon>
        <taxon>Bacillales</taxon>
        <taxon>Bacillaceae</taxon>
        <taxon>Natribacillus</taxon>
    </lineage>
</organism>
<dbReference type="Gene3D" id="3.30.420.40">
    <property type="match status" value="2"/>
</dbReference>
<dbReference type="UniPathway" id="UPA00241">
    <property type="reaction ID" value="UER00352"/>
</dbReference>
<dbReference type="Proteomes" id="UP000198853">
    <property type="component" value="Unassembled WGS sequence"/>
</dbReference>
<evidence type="ECO:0000256" key="11">
    <source>
        <dbReference type="ARBA" id="ARBA00022840"/>
    </source>
</evidence>
<keyword evidence="7 16" id="KW-0963">Cytoplasm</keyword>
<name>A0A1G8RH97_9BACI</name>
<comment type="similarity">
    <text evidence="14 16">Belongs to the type III pantothenate kinase family.</text>
</comment>
<comment type="cofactor">
    <cofactor evidence="16">
        <name>NH4(+)</name>
        <dbReference type="ChEBI" id="CHEBI:28938"/>
    </cofactor>
    <cofactor evidence="16">
        <name>K(+)</name>
        <dbReference type="ChEBI" id="CHEBI:29103"/>
    </cofactor>
    <text evidence="16">A monovalent cation. Ammonium or potassium.</text>
</comment>
<evidence type="ECO:0000256" key="8">
    <source>
        <dbReference type="ARBA" id="ARBA00022679"/>
    </source>
</evidence>
<gene>
    <name evidence="16" type="primary">coaX</name>
    <name evidence="17" type="ORF">SAMN04488123_11810</name>
</gene>
<accession>A0A1G8RH97</accession>
<keyword evidence="8 16" id="KW-0808">Transferase</keyword>
<dbReference type="EMBL" id="FNEN01000018">
    <property type="protein sequence ID" value="SDJ16474.1"/>
    <property type="molecule type" value="Genomic_DNA"/>
</dbReference>
<dbReference type="PANTHER" id="PTHR34265:SF1">
    <property type="entry name" value="TYPE III PANTOTHENATE KINASE"/>
    <property type="match status" value="1"/>
</dbReference>
<reference evidence="17 18" key="1">
    <citation type="submission" date="2016-10" db="EMBL/GenBank/DDBJ databases">
        <authorList>
            <person name="de Groot N.N."/>
        </authorList>
    </citation>
    <scope>NUCLEOTIDE SEQUENCE [LARGE SCALE GENOMIC DNA]</scope>
    <source>
        <strain evidence="17 18">DSM 21771</strain>
    </source>
</reference>
<dbReference type="EC" id="2.7.1.33" evidence="6 16"/>
<proteinExistence type="inferred from homology"/>
<dbReference type="HAMAP" id="MF_01274">
    <property type="entry name" value="Pantothen_kinase_3"/>
    <property type="match status" value="1"/>
</dbReference>
<feature type="binding site" evidence="16">
    <location>
        <position position="132"/>
    </location>
    <ligand>
        <name>ATP</name>
        <dbReference type="ChEBI" id="CHEBI:30616"/>
    </ligand>
</feature>
<dbReference type="GO" id="GO:0005737">
    <property type="term" value="C:cytoplasm"/>
    <property type="evidence" value="ECO:0007669"/>
    <property type="project" value="UniProtKB-SubCell"/>
</dbReference>
<evidence type="ECO:0000256" key="5">
    <source>
        <dbReference type="ARBA" id="ARBA00011738"/>
    </source>
</evidence>
<dbReference type="NCBIfam" id="NF009848">
    <property type="entry name" value="PRK13318.1-6"/>
    <property type="match status" value="1"/>
</dbReference>
<keyword evidence="18" id="KW-1185">Reference proteome</keyword>
<dbReference type="GO" id="GO:0005524">
    <property type="term" value="F:ATP binding"/>
    <property type="evidence" value="ECO:0007669"/>
    <property type="project" value="UniProtKB-UniRule"/>
</dbReference>
<dbReference type="AlphaFoldDB" id="A0A1G8RH97"/>
<evidence type="ECO:0000256" key="14">
    <source>
        <dbReference type="ARBA" id="ARBA00038036"/>
    </source>
</evidence>
<evidence type="ECO:0000313" key="17">
    <source>
        <dbReference type="EMBL" id="SDJ16474.1"/>
    </source>
</evidence>
<evidence type="ECO:0000313" key="18">
    <source>
        <dbReference type="Proteomes" id="UP000198853"/>
    </source>
</evidence>
<dbReference type="RefSeq" id="WP_090399510.1">
    <property type="nucleotide sequence ID" value="NZ_FNEN01000018.1"/>
</dbReference>
<keyword evidence="11 16" id="KW-0067">ATP-binding</keyword>
<comment type="cofactor">
    <cofactor evidence="2">
        <name>K(+)</name>
        <dbReference type="ChEBI" id="CHEBI:29103"/>
    </cofactor>
</comment>
<dbReference type="NCBIfam" id="NF009847">
    <property type="entry name" value="PRK13318.1-5"/>
    <property type="match status" value="1"/>
</dbReference>
<dbReference type="OrthoDB" id="9804707at2"/>
<comment type="subunit">
    <text evidence="5 16">Homodimer.</text>
</comment>
<evidence type="ECO:0000256" key="12">
    <source>
        <dbReference type="ARBA" id="ARBA00022958"/>
    </source>
</evidence>
<dbReference type="SUPFAM" id="SSF53067">
    <property type="entry name" value="Actin-like ATPase domain"/>
    <property type="match status" value="2"/>
</dbReference>
<protein>
    <recommendedName>
        <fullName evidence="15 16">Type III pantothenate kinase</fullName>
        <ecNumber evidence="6 16">2.7.1.33</ecNumber>
    </recommendedName>
    <alternativeName>
        <fullName evidence="16">PanK-III</fullName>
    </alternativeName>
    <alternativeName>
        <fullName evidence="16">Pantothenic acid kinase</fullName>
    </alternativeName>
</protein>
<sequence length="253" mass="27398">MILVIDVGNTQIVFGVYDNQRLVNHWRLSTVQERTEDEYGVLMHTLLGNERMALEEIEGVIISSVAPSLMFAFEQMAQKYFGQSPMIVGPGVKTGLNILYDNPRDVGADRIVNAVAAIEEYGTPLVIVDFGTATTFCFIDEKANYVGGAIAPGISISTDALYAHASKLPHIEITAPQSVVGKNTIHAMQSGVFYGYVGQVEGIVGRMKAEANKEPTVIATGGLSQLIGREATSIDTVDPFLTLKGLKLIYDKN</sequence>
<dbReference type="CDD" id="cd24015">
    <property type="entry name" value="ASKHA_NBD_PanK-III"/>
    <property type="match status" value="1"/>
</dbReference>
<evidence type="ECO:0000256" key="1">
    <source>
        <dbReference type="ARBA" id="ARBA00001206"/>
    </source>
</evidence>
<evidence type="ECO:0000256" key="9">
    <source>
        <dbReference type="ARBA" id="ARBA00022741"/>
    </source>
</evidence>
<feature type="binding site" evidence="16">
    <location>
        <position position="184"/>
    </location>
    <ligand>
        <name>substrate</name>
    </ligand>
</feature>
<comment type="pathway">
    <text evidence="4 16">Cofactor biosynthesis; coenzyme A biosynthesis; CoA from (R)-pantothenate: step 1/5.</text>
</comment>
<dbReference type="PANTHER" id="PTHR34265">
    <property type="entry name" value="TYPE III PANTOTHENATE KINASE"/>
    <property type="match status" value="1"/>
</dbReference>
<feature type="binding site" evidence="16">
    <location>
        <begin position="6"/>
        <end position="13"/>
    </location>
    <ligand>
        <name>ATP</name>
        <dbReference type="ChEBI" id="CHEBI:30616"/>
    </ligand>
</feature>
<keyword evidence="13 16" id="KW-0173">Coenzyme A biosynthesis</keyword>
<feature type="binding site" evidence="16">
    <location>
        <position position="129"/>
    </location>
    <ligand>
        <name>K(+)</name>
        <dbReference type="ChEBI" id="CHEBI:29103"/>
    </ligand>
</feature>
<dbReference type="NCBIfam" id="NF009855">
    <property type="entry name" value="PRK13321.1"/>
    <property type="match status" value="1"/>
</dbReference>
<keyword evidence="16" id="KW-0479">Metal-binding</keyword>
<dbReference type="InterPro" id="IPR004619">
    <property type="entry name" value="Type_III_PanK"/>
</dbReference>
<evidence type="ECO:0000256" key="3">
    <source>
        <dbReference type="ARBA" id="ARBA00004496"/>
    </source>
</evidence>
<dbReference type="InterPro" id="IPR043129">
    <property type="entry name" value="ATPase_NBD"/>
</dbReference>
<evidence type="ECO:0000256" key="2">
    <source>
        <dbReference type="ARBA" id="ARBA00001958"/>
    </source>
</evidence>
<feature type="binding site" evidence="16">
    <location>
        <begin position="107"/>
        <end position="110"/>
    </location>
    <ligand>
        <name>substrate</name>
    </ligand>
</feature>
<keyword evidence="10 16" id="KW-0418">Kinase</keyword>
<keyword evidence="9 16" id="KW-0547">Nucleotide-binding</keyword>
<evidence type="ECO:0000256" key="10">
    <source>
        <dbReference type="ARBA" id="ARBA00022777"/>
    </source>
</evidence>
<feature type="binding site" evidence="16">
    <location>
        <position position="100"/>
    </location>
    <ligand>
        <name>substrate</name>
    </ligand>
</feature>
<evidence type="ECO:0000256" key="13">
    <source>
        <dbReference type="ARBA" id="ARBA00022993"/>
    </source>
</evidence>
<dbReference type="GO" id="GO:0004594">
    <property type="term" value="F:pantothenate kinase activity"/>
    <property type="evidence" value="ECO:0007669"/>
    <property type="project" value="UniProtKB-UniRule"/>
</dbReference>
<evidence type="ECO:0000256" key="4">
    <source>
        <dbReference type="ARBA" id="ARBA00005225"/>
    </source>
</evidence>
<feature type="active site" description="Proton acceptor" evidence="16">
    <location>
        <position position="109"/>
    </location>
</feature>
<dbReference type="GO" id="GO:0046872">
    <property type="term" value="F:metal ion binding"/>
    <property type="evidence" value="ECO:0007669"/>
    <property type="project" value="UniProtKB-KW"/>
</dbReference>
<evidence type="ECO:0000256" key="16">
    <source>
        <dbReference type="HAMAP-Rule" id="MF_01274"/>
    </source>
</evidence>